<sequence>MRIGEFAGDLGVSSLPRYVTQERTGHVVG</sequence>
<dbReference type="Proteomes" id="UP001164929">
    <property type="component" value="Chromosome 5"/>
</dbReference>
<comment type="caution">
    <text evidence="1">The sequence shown here is derived from an EMBL/GenBank/DDBJ whole genome shotgun (WGS) entry which is preliminary data.</text>
</comment>
<gene>
    <name evidence="1" type="ORF">NC653_014327</name>
</gene>
<dbReference type="AlphaFoldDB" id="A0AAD6W4S3"/>
<proteinExistence type="predicted"/>
<keyword evidence="2" id="KW-1185">Reference proteome</keyword>
<reference evidence="1" key="1">
    <citation type="journal article" date="2023" name="Mol. Ecol. Resour.">
        <title>Chromosome-level genome assembly of a triploid poplar Populus alba 'Berolinensis'.</title>
        <authorList>
            <person name="Chen S."/>
            <person name="Yu Y."/>
            <person name="Wang X."/>
            <person name="Wang S."/>
            <person name="Zhang T."/>
            <person name="Zhou Y."/>
            <person name="He R."/>
            <person name="Meng N."/>
            <person name="Wang Y."/>
            <person name="Liu W."/>
            <person name="Liu Z."/>
            <person name="Liu J."/>
            <person name="Guo Q."/>
            <person name="Huang H."/>
            <person name="Sederoff R.R."/>
            <person name="Wang G."/>
            <person name="Qu G."/>
            <person name="Chen S."/>
        </authorList>
    </citation>
    <scope>NUCLEOTIDE SEQUENCE</scope>
    <source>
        <strain evidence="1">SC-2020</strain>
    </source>
</reference>
<dbReference type="EMBL" id="JAQIZT010000005">
    <property type="protein sequence ID" value="KAJ6998089.1"/>
    <property type="molecule type" value="Genomic_DNA"/>
</dbReference>
<evidence type="ECO:0000313" key="1">
    <source>
        <dbReference type="EMBL" id="KAJ6998089.1"/>
    </source>
</evidence>
<evidence type="ECO:0000313" key="2">
    <source>
        <dbReference type="Proteomes" id="UP001164929"/>
    </source>
</evidence>
<organism evidence="1 2">
    <name type="scientific">Populus alba x Populus x berolinensis</name>
    <dbReference type="NCBI Taxonomy" id="444605"/>
    <lineage>
        <taxon>Eukaryota</taxon>
        <taxon>Viridiplantae</taxon>
        <taxon>Streptophyta</taxon>
        <taxon>Embryophyta</taxon>
        <taxon>Tracheophyta</taxon>
        <taxon>Spermatophyta</taxon>
        <taxon>Magnoliopsida</taxon>
        <taxon>eudicotyledons</taxon>
        <taxon>Gunneridae</taxon>
        <taxon>Pentapetalae</taxon>
        <taxon>rosids</taxon>
        <taxon>fabids</taxon>
        <taxon>Malpighiales</taxon>
        <taxon>Salicaceae</taxon>
        <taxon>Saliceae</taxon>
        <taxon>Populus</taxon>
    </lineage>
</organism>
<accession>A0AAD6W4S3</accession>
<protein>
    <submittedName>
        <fullName evidence="1">Uncharacterized protein</fullName>
    </submittedName>
</protein>
<name>A0AAD6W4S3_9ROSI</name>